<feature type="domain" description="TIR" evidence="1">
    <location>
        <begin position="86"/>
        <end position="220"/>
    </location>
</feature>
<dbReference type="InterPro" id="IPR000157">
    <property type="entry name" value="TIR_dom"/>
</dbReference>
<evidence type="ECO:0000313" key="3">
    <source>
        <dbReference type="Proteomes" id="UP000308271"/>
    </source>
</evidence>
<keyword evidence="2" id="KW-0675">Receptor</keyword>
<name>A0A5C4S8H1_CHLTI</name>
<accession>A0A5C4S8H1</accession>
<organism evidence="2 3">
    <name type="scientific">Chlorobaculum thiosulfatiphilum</name>
    <name type="common">Chlorobium limicola f.sp. thiosulfatophilum</name>
    <dbReference type="NCBI Taxonomy" id="115852"/>
    <lineage>
        <taxon>Bacteria</taxon>
        <taxon>Pseudomonadati</taxon>
        <taxon>Chlorobiota</taxon>
        <taxon>Chlorobiia</taxon>
        <taxon>Chlorobiales</taxon>
        <taxon>Chlorobiaceae</taxon>
        <taxon>Chlorobaculum</taxon>
    </lineage>
</organism>
<dbReference type="Gene3D" id="3.40.50.10140">
    <property type="entry name" value="Toll/interleukin-1 receptor homology (TIR) domain"/>
    <property type="match status" value="1"/>
</dbReference>
<gene>
    <name evidence="2" type="ORF">FGF66_02235</name>
</gene>
<dbReference type="AlphaFoldDB" id="A0A5C4S8H1"/>
<reference evidence="2 3" key="1">
    <citation type="submission" date="2019-05" db="EMBL/GenBank/DDBJ databases">
        <title>Draft Whole-Genome sequence of the green sulfur bacterium Chlorobaculum thiosulfatiphilum DSM 249.</title>
        <authorList>
            <person name="Meyer T.E."/>
            <person name="Kyndt J.A."/>
        </authorList>
    </citation>
    <scope>NUCLEOTIDE SEQUENCE [LARGE SCALE GENOMIC DNA]</scope>
    <source>
        <strain evidence="2 3">DSM 249</strain>
    </source>
</reference>
<dbReference type="Proteomes" id="UP000308271">
    <property type="component" value="Unassembled WGS sequence"/>
</dbReference>
<dbReference type="Pfam" id="PF13676">
    <property type="entry name" value="TIR_2"/>
    <property type="match status" value="1"/>
</dbReference>
<dbReference type="OrthoDB" id="4772211at2"/>
<comment type="caution">
    <text evidence="2">The sequence shown here is derived from an EMBL/GenBank/DDBJ whole genome shotgun (WGS) entry which is preliminary data.</text>
</comment>
<dbReference type="EMBL" id="VDCH01000003">
    <property type="protein sequence ID" value="TNJ39780.1"/>
    <property type="molecule type" value="Genomic_DNA"/>
</dbReference>
<dbReference type="SUPFAM" id="SSF52200">
    <property type="entry name" value="Toll/Interleukin receptor TIR domain"/>
    <property type="match status" value="1"/>
</dbReference>
<keyword evidence="3" id="KW-1185">Reference proteome</keyword>
<dbReference type="InterPro" id="IPR035897">
    <property type="entry name" value="Toll_tir_struct_dom_sf"/>
</dbReference>
<dbReference type="GO" id="GO:0007165">
    <property type="term" value="P:signal transduction"/>
    <property type="evidence" value="ECO:0007669"/>
    <property type="project" value="InterPro"/>
</dbReference>
<protein>
    <submittedName>
        <fullName evidence="2">Toll/interleukin-1 receptor domain-containing protein</fullName>
    </submittedName>
</protein>
<dbReference type="PROSITE" id="PS50104">
    <property type="entry name" value="TIR"/>
    <property type="match status" value="1"/>
</dbReference>
<evidence type="ECO:0000313" key="2">
    <source>
        <dbReference type="EMBL" id="TNJ39780.1"/>
    </source>
</evidence>
<evidence type="ECO:0000259" key="1">
    <source>
        <dbReference type="PROSITE" id="PS50104"/>
    </source>
</evidence>
<sequence length="336" mass="37205">MRAMKEHLRILELAAKNGLPEEMDSASELSIEVVQELVEVGYLKAIDASSDDGISYLEPKITLAGREYLQGLISRKKQENMQENKSEIRLFISHSSTDSVLVEHLVEFLQVALNLSASKIRCTSINGYRLPGGVNTDEQLKREVHEADVLIGVISSDSLQSLYVVFELGARWGAGRLLYPLLVPGTTAKILGGPLAGLNALSIGDRSQLHQLVAELGHVLDIQPEMPAVYDRYIDAIVKQNKSVTSKAEESSNRFDSDDLTAEQTKILQLLARAGDKQLFLQQISKTIQESDTRAEYHVEQLIDKTLISPSYAIGEPPTYCLSKNGRAYLVERNLV</sequence>
<proteinExistence type="predicted"/>